<dbReference type="Proteomes" id="UP000177082">
    <property type="component" value="Unassembled WGS sequence"/>
</dbReference>
<name>A0A1F8BPC0_9BACT</name>
<evidence type="ECO:0008006" key="3">
    <source>
        <dbReference type="Google" id="ProtNLM"/>
    </source>
</evidence>
<dbReference type="AlphaFoldDB" id="A0A1F8BPC0"/>
<gene>
    <name evidence="1" type="ORF">A2961_00725</name>
</gene>
<evidence type="ECO:0000313" key="2">
    <source>
        <dbReference type="Proteomes" id="UP000177082"/>
    </source>
</evidence>
<protein>
    <recommendedName>
        <fullName evidence="3">Diacylglycerol glucosyltransferase N-terminal domain-containing protein</fullName>
    </recommendedName>
</protein>
<comment type="caution">
    <text evidence="1">The sequence shown here is derived from an EMBL/GenBank/DDBJ whole genome shotgun (WGS) entry which is preliminary data.</text>
</comment>
<reference evidence="1 2" key="1">
    <citation type="journal article" date="2016" name="Nat. Commun.">
        <title>Thousands of microbial genomes shed light on interconnected biogeochemical processes in an aquifer system.</title>
        <authorList>
            <person name="Anantharaman K."/>
            <person name="Brown C.T."/>
            <person name="Hug L.A."/>
            <person name="Sharon I."/>
            <person name="Castelle C.J."/>
            <person name="Probst A.J."/>
            <person name="Thomas B.C."/>
            <person name="Singh A."/>
            <person name="Wilkins M.J."/>
            <person name="Karaoz U."/>
            <person name="Brodie E.L."/>
            <person name="Williams K.H."/>
            <person name="Hubbard S.S."/>
            <person name="Banfield J.F."/>
        </authorList>
    </citation>
    <scope>NUCLEOTIDE SEQUENCE [LARGE SCALE GENOMIC DNA]</scope>
</reference>
<evidence type="ECO:0000313" key="1">
    <source>
        <dbReference type="EMBL" id="OGM65205.1"/>
    </source>
</evidence>
<accession>A0A1F8BPC0</accession>
<dbReference type="STRING" id="1802519.A2961_00725"/>
<organism evidence="1 2">
    <name type="scientific">Candidatus Woesebacteria bacterium RIFCSPLOWO2_01_FULL_39_21</name>
    <dbReference type="NCBI Taxonomy" id="1802519"/>
    <lineage>
        <taxon>Bacteria</taxon>
        <taxon>Candidatus Woeseibacteriota</taxon>
    </lineage>
</organism>
<proteinExistence type="predicted"/>
<dbReference type="EMBL" id="MGHF01000002">
    <property type="protein sequence ID" value="OGM65205.1"/>
    <property type="molecule type" value="Genomic_DNA"/>
</dbReference>
<sequence>MNNLLSKDNLTVFTTAPTGLGHIRVMDALRDGLPDNINVEELGIKNINAAKIHRLGSILPVLQKITEFYQTNPLVEKIVAGIFKTYHHIHSREIVNKLKGLRKKYPDTKKWLIVSTHFAFAHEIEYVKHKLEKQLNLQIFLFVVMTDDSPQRVWVINNADIIFSPSEKTSLTIHSMLNSESQTKVVTISFPVSPRLTQKLDKNEFDRLSKQFEPSSSEPLHIEIPISGAAVQLNFLSKLIEALRNENYKFTVVGQDSIYTKMFFGKLRNNPNVQLAIGANAKQTVNYYESLFYQPFRPGVEITKPSEQAFKSILKPTERGGVILLLTNPVGRQEKDNLNFLLRHDLVPDQKHQEKLFSILLTNHILTNNELSYWTYRASHWRGIRLPNDPADAARYIINLKKSGILLSMLSYVSHKKKELTSDGVKQIWQEIDAFLGKF</sequence>